<dbReference type="PROSITE" id="PS50082">
    <property type="entry name" value="WD_REPEATS_2"/>
    <property type="match status" value="3"/>
</dbReference>
<dbReference type="PANTHER" id="PTHR16266">
    <property type="entry name" value="WD REPEAT DOMAIN 9"/>
    <property type="match status" value="1"/>
</dbReference>
<dbReference type="InterPro" id="IPR052060">
    <property type="entry name" value="Bromo_WD_repeat"/>
</dbReference>
<organism evidence="4 5">
    <name type="scientific">Ranitomeya imitator</name>
    <name type="common">mimic poison frog</name>
    <dbReference type="NCBI Taxonomy" id="111125"/>
    <lineage>
        <taxon>Eukaryota</taxon>
        <taxon>Metazoa</taxon>
        <taxon>Chordata</taxon>
        <taxon>Craniata</taxon>
        <taxon>Vertebrata</taxon>
        <taxon>Euteleostomi</taxon>
        <taxon>Amphibia</taxon>
        <taxon>Batrachia</taxon>
        <taxon>Anura</taxon>
        <taxon>Neobatrachia</taxon>
        <taxon>Hyloidea</taxon>
        <taxon>Dendrobatidae</taxon>
        <taxon>Dendrobatinae</taxon>
        <taxon>Ranitomeya</taxon>
    </lineage>
</organism>
<dbReference type="SMART" id="SM00320">
    <property type="entry name" value="WD40"/>
    <property type="match status" value="3"/>
</dbReference>
<keyword evidence="5" id="KW-1185">Reference proteome</keyword>
<protein>
    <recommendedName>
        <fullName evidence="3">BRWD/PHIP N-terminal domain-containing protein</fullName>
    </recommendedName>
</protein>
<dbReference type="InterPro" id="IPR057452">
    <property type="entry name" value="BRWD/PHIP_N"/>
</dbReference>
<evidence type="ECO:0000313" key="5">
    <source>
        <dbReference type="Proteomes" id="UP001176940"/>
    </source>
</evidence>
<proteinExistence type="predicted"/>
<evidence type="ECO:0000259" key="3">
    <source>
        <dbReference type="Pfam" id="PF25437"/>
    </source>
</evidence>
<dbReference type="InterPro" id="IPR015943">
    <property type="entry name" value="WD40/YVTN_repeat-like_dom_sf"/>
</dbReference>
<dbReference type="PANTHER" id="PTHR16266:SF26">
    <property type="entry name" value="BROMODOMAIN AND WD REPEAT-CONTAINING PROTEIN 1"/>
    <property type="match status" value="1"/>
</dbReference>
<feature type="non-terminal residue" evidence="4">
    <location>
        <position position="316"/>
    </location>
</feature>
<evidence type="ECO:0000256" key="1">
    <source>
        <dbReference type="ARBA" id="ARBA00022737"/>
    </source>
</evidence>
<dbReference type="SUPFAM" id="SSF50978">
    <property type="entry name" value="WD40 repeat-like"/>
    <property type="match status" value="1"/>
</dbReference>
<feature type="repeat" description="WD" evidence="2">
    <location>
        <begin position="188"/>
        <end position="229"/>
    </location>
</feature>
<feature type="domain" description="BRWD/PHIP N-terminal" evidence="3">
    <location>
        <begin position="41"/>
        <end position="93"/>
    </location>
</feature>
<dbReference type="PROSITE" id="PS50294">
    <property type="entry name" value="WD_REPEATS_REGION"/>
    <property type="match status" value="3"/>
</dbReference>
<dbReference type="Proteomes" id="UP001176940">
    <property type="component" value="Unassembled WGS sequence"/>
</dbReference>
<gene>
    <name evidence="4" type="ORF">RIMI_LOCUS5515248</name>
</gene>
<dbReference type="InterPro" id="IPR036322">
    <property type="entry name" value="WD40_repeat_dom_sf"/>
</dbReference>
<feature type="repeat" description="WD" evidence="2">
    <location>
        <begin position="272"/>
        <end position="308"/>
    </location>
</feature>
<feature type="repeat" description="WD" evidence="2">
    <location>
        <begin position="230"/>
        <end position="271"/>
    </location>
</feature>
<comment type="caution">
    <text evidence="4">The sequence shown here is derived from an EMBL/GenBank/DDBJ whole genome shotgun (WGS) entry which is preliminary data.</text>
</comment>
<keyword evidence="1" id="KW-0677">Repeat</keyword>
<dbReference type="InterPro" id="IPR001680">
    <property type="entry name" value="WD40_rpt"/>
</dbReference>
<reference evidence="4" key="1">
    <citation type="submission" date="2023-07" db="EMBL/GenBank/DDBJ databases">
        <authorList>
            <person name="Stuckert A."/>
        </authorList>
    </citation>
    <scope>NUCLEOTIDE SEQUENCE</scope>
</reference>
<dbReference type="Pfam" id="PF25437">
    <property type="entry name" value="BRWD1_N"/>
    <property type="match status" value="1"/>
</dbReference>
<accession>A0ABN9L580</accession>
<dbReference type="Gene3D" id="2.130.10.10">
    <property type="entry name" value="YVTN repeat-like/Quinoprotein amine dehydrogenase"/>
    <property type="match status" value="1"/>
</dbReference>
<evidence type="ECO:0000256" key="2">
    <source>
        <dbReference type="PROSITE-ProRule" id="PRU00221"/>
    </source>
</evidence>
<sequence>MAGIIKDELVGPLRVEDGVKLNSQTYCQFLEDNFFKQWYRKKSMLIHELNQHNLLPNRLDWHGNEHPRTYDEMVSANKSVTYDHLLRICQGLSYFVDRHAPVTVSRSSSLLGIANKPFCMEKGCRNAQWSHKIFATLQRGRPPEVPINVRKPPNIVNVHRGKHLTGAVCFNSVFPVSMYQQIKMHKRILGHLSSVYCVAFDRTGQRIFTGSDDCLVKVWSALDGRLLATLRGHSAEISELTVNCENTLIAAASCEKIIRVWSLRTCAPVAVLQGHSGAVTSLLFSPLIKGSTRYLVSTGGDATVCLWQWDVDTLQF</sequence>
<name>A0ABN9L580_9NEOB</name>
<evidence type="ECO:0000313" key="4">
    <source>
        <dbReference type="EMBL" id="CAJ0933418.1"/>
    </source>
</evidence>
<keyword evidence="2" id="KW-0853">WD repeat</keyword>
<dbReference type="EMBL" id="CAUEEQ010009451">
    <property type="protein sequence ID" value="CAJ0933418.1"/>
    <property type="molecule type" value="Genomic_DNA"/>
</dbReference>
<dbReference type="Pfam" id="PF00400">
    <property type="entry name" value="WD40"/>
    <property type="match status" value="3"/>
</dbReference>